<protein>
    <recommendedName>
        <fullName evidence="1">Polymerase nucleotidyl transferase domain-containing protein</fullName>
    </recommendedName>
</protein>
<dbReference type="InterPro" id="IPR002934">
    <property type="entry name" value="Polymerase_NTP_transf_dom"/>
</dbReference>
<proteinExistence type="predicted"/>
<reference evidence="2 3" key="1">
    <citation type="submission" date="2017-04" db="EMBL/GenBank/DDBJ databases">
        <title>Draft Aigarchaeota genome from a New Zealand hot spring.</title>
        <authorList>
            <person name="Reysenbach A.-L."/>
            <person name="Donaho J.A."/>
            <person name="Gerhart J."/>
            <person name="Kelley J.F."/>
            <person name="Kouba K."/>
            <person name="Podar M."/>
            <person name="Stott M."/>
        </authorList>
    </citation>
    <scope>NUCLEOTIDE SEQUENCE [LARGE SCALE GENOMIC DNA]</scope>
    <source>
        <strain evidence="2">NZ13_MG1</strain>
    </source>
</reference>
<dbReference type="InterPro" id="IPR052548">
    <property type="entry name" value="Type_VII_TA_antitoxin"/>
</dbReference>
<gene>
    <name evidence="2" type="ORF">B9J98_07700</name>
</gene>
<feature type="domain" description="Polymerase nucleotidyl transferase" evidence="1">
    <location>
        <begin position="44"/>
        <end position="121"/>
    </location>
</feature>
<sequence length="238" mass="27066">MLMSFGAPTVLWVTRVSTAKGRRRLLSVWSVFWMSLKEDQASNLKRVVEVLSKFEGVVGILLFGSYARGDYDEYSDYDLLVIFEDRASMWNSWKDLFRAVGSLKMNLHVIPETLEEFKRVNPPFKEELFRFGKVLYAKLPMEVCLKPTKLEPYAIIFYDMAGLNVKDKMRVSYLLYKKKGGGLLAETGGVKLSDGCILVPSDKAGNLIKALNNLRVKTRKIVAFLETDSIAKMRASQL</sequence>
<accession>A0A2R7Y0Y4</accession>
<dbReference type="PANTHER" id="PTHR33933:SF1">
    <property type="entry name" value="PROTEIN ADENYLYLTRANSFERASE MNTA-RELATED"/>
    <property type="match status" value="1"/>
</dbReference>
<comment type="caution">
    <text evidence="2">The sequence shown here is derived from an EMBL/GenBank/DDBJ whole genome shotgun (WGS) entry which is preliminary data.</text>
</comment>
<dbReference type="GO" id="GO:0016779">
    <property type="term" value="F:nucleotidyltransferase activity"/>
    <property type="evidence" value="ECO:0007669"/>
    <property type="project" value="InterPro"/>
</dbReference>
<dbReference type="Pfam" id="PF01909">
    <property type="entry name" value="NTP_transf_2"/>
    <property type="match status" value="1"/>
</dbReference>
<dbReference type="AlphaFoldDB" id="A0A2R7Y0Y4"/>
<dbReference type="EMBL" id="NDWU01000026">
    <property type="protein sequence ID" value="PUA31113.1"/>
    <property type="molecule type" value="Genomic_DNA"/>
</dbReference>
<dbReference type="SUPFAM" id="SSF81301">
    <property type="entry name" value="Nucleotidyltransferase"/>
    <property type="match status" value="1"/>
</dbReference>
<dbReference type="PANTHER" id="PTHR33933">
    <property type="entry name" value="NUCLEOTIDYLTRANSFERASE"/>
    <property type="match status" value="1"/>
</dbReference>
<organism evidence="2 3">
    <name type="scientific">Candidatus Terraquivivens tikiterensis</name>
    <dbReference type="NCBI Taxonomy" id="1980982"/>
    <lineage>
        <taxon>Archaea</taxon>
        <taxon>Nitrososphaerota</taxon>
        <taxon>Candidatus Wolframiiraptoraceae</taxon>
        <taxon>Candidatus Terraquivivens</taxon>
    </lineage>
</organism>
<evidence type="ECO:0000313" key="3">
    <source>
        <dbReference type="Proteomes" id="UP000244066"/>
    </source>
</evidence>
<dbReference type="InterPro" id="IPR043519">
    <property type="entry name" value="NT_sf"/>
</dbReference>
<evidence type="ECO:0000313" key="2">
    <source>
        <dbReference type="EMBL" id="PUA31113.1"/>
    </source>
</evidence>
<name>A0A2R7Y0Y4_9ARCH</name>
<dbReference type="CDD" id="cd05403">
    <property type="entry name" value="NT_KNTase_like"/>
    <property type="match status" value="1"/>
</dbReference>
<evidence type="ECO:0000259" key="1">
    <source>
        <dbReference type="Pfam" id="PF01909"/>
    </source>
</evidence>
<dbReference type="Gene3D" id="3.30.460.10">
    <property type="entry name" value="Beta Polymerase, domain 2"/>
    <property type="match status" value="1"/>
</dbReference>
<dbReference type="Proteomes" id="UP000244066">
    <property type="component" value="Unassembled WGS sequence"/>
</dbReference>